<keyword evidence="3" id="KW-1185">Reference proteome</keyword>
<dbReference type="AlphaFoldDB" id="A0A8H6MN02"/>
<evidence type="ECO:0000313" key="2">
    <source>
        <dbReference type="EMBL" id="KAF6800983.1"/>
    </source>
</evidence>
<name>A0A8H6MN02_9PEZI</name>
<evidence type="ECO:0000256" key="1">
    <source>
        <dbReference type="SAM" id="Phobius"/>
    </source>
</evidence>
<sequence length="109" mass="12283">MMHEAWAVTWDATDTSTLTPKLPTLTSSMRVPKWTPGQKIRKGEYDPYHSYAVEIFSSPVLYFLMIGMPIIGALVMGSCVWCCVRKCRRKRRAKKAAASAREVELSASK</sequence>
<evidence type="ECO:0000313" key="3">
    <source>
        <dbReference type="Proteomes" id="UP000639643"/>
    </source>
</evidence>
<proteinExistence type="predicted"/>
<reference evidence="2" key="1">
    <citation type="journal article" date="2020" name="Phytopathology">
        <title>Genome Sequence Resources of Colletotrichum truncatum, C. plurivorum, C. musicola, and C. sojae: Four Species Pathogenic to Soybean (Glycine max).</title>
        <authorList>
            <person name="Rogerio F."/>
            <person name="Boufleur T.R."/>
            <person name="Ciampi-Guillardi M."/>
            <person name="Sukno S.A."/>
            <person name="Thon M.R."/>
            <person name="Massola Junior N.S."/>
            <person name="Baroncelli R."/>
        </authorList>
    </citation>
    <scope>NUCLEOTIDE SEQUENCE</scope>
    <source>
        <strain evidence="2">LFN0074</strain>
    </source>
</reference>
<keyword evidence="1" id="KW-1133">Transmembrane helix</keyword>
<keyword evidence="1" id="KW-0812">Transmembrane</keyword>
<organism evidence="2 3">
    <name type="scientific">Colletotrichum musicola</name>
    <dbReference type="NCBI Taxonomy" id="2175873"/>
    <lineage>
        <taxon>Eukaryota</taxon>
        <taxon>Fungi</taxon>
        <taxon>Dikarya</taxon>
        <taxon>Ascomycota</taxon>
        <taxon>Pezizomycotina</taxon>
        <taxon>Sordariomycetes</taxon>
        <taxon>Hypocreomycetidae</taxon>
        <taxon>Glomerellales</taxon>
        <taxon>Glomerellaceae</taxon>
        <taxon>Colletotrichum</taxon>
        <taxon>Colletotrichum orchidearum species complex</taxon>
    </lineage>
</organism>
<comment type="caution">
    <text evidence="2">The sequence shown here is derived from an EMBL/GenBank/DDBJ whole genome shotgun (WGS) entry which is preliminary data.</text>
</comment>
<accession>A0A8H6MN02</accession>
<protein>
    <submittedName>
        <fullName evidence="2">Uncharacterized protein</fullName>
    </submittedName>
</protein>
<dbReference type="Proteomes" id="UP000639643">
    <property type="component" value="Unassembled WGS sequence"/>
</dbReference>
<dbReference type="EMBL" id="WIGM01001329">
    <property type="protein sequence ID" value="KAF6800983.1"/>
    <property type="molecule type" value="Genomic_DNA"/>
</dbReference>
<feature type="transmembrane region" description="Helical" evidence="1">
    <location>
        <begin position="60"/>
        <end position="84"/>
    </location>
</feature>
<gene>
    <name evidence="2" type="ORF">CMUS01_15526</name>
</gene>
<dbReference type="OrthoDB" id="4809608at2759"/>
<keyword evidence="1" id="KW-0472">Membrane</keyword>